<dbReference type="SUPFAM" id="SSF52972">
    <property type="entry name" value="ITPase-like"/>
    <property type="match status" value="1"/>
</dbReference>
<keyword evidence="4 9" id="KW-0546">Nucleotide metabolism</keyword>
<feature type="site" description="Important for substrate specificity" evidence="9">
    <location>
        <position position="160"/>
    </location>
</feature>
<feature type="active site" description="Proton acceptor" evidence="9">
    <location>
        <position position="75"/>
    </location>
</feature>
<evidence type="ECO:0000256" key="5">
    <source>
        <dbReference type="ARBA" id="ARBA00050213"/>
    </source>
</evidence>
<dbReference type="InterPro" id="IPR003697">
    <property type="entry name" value="Maf-like"/>
</dbReference>
<accession>A0A410H1T5</accession>
<comment type="caution">
    <text evidence="9">Lacks conserved residue(s) required for the propagation of feature annotation.</text>
</comment>
<dbReference type="PANTHER" id="PTHR43213:SF10">
    <property type="entry name" value="7-METHYL-GTP PYROPHOSPHATASE"/>
    <property type="match status" value="1"/>
</dbReference>
<comment type="subcellular location">
    <subcellularLocation>
        <location evidence="1 9">Cytoplasm</location>
    </subcellularLocation>
</comment>
<dbReference type="Proteomes" id="UP000285478">
    <property type="component" value="Chromosome"/>
</dbReference>
<comment type="similarity">
    <text evidence="7 9">Belongs to the Maf family. YceF subfamily.</text>
</comment>
<dbReference type="CDD" id="cd00555">
    <property type="entry name" value="Maf"/>
    <property type="match status" value="1"/>
</dbReference>
<evidence type="ECO:0000313" key="10">
    <source>
        <dbReference type="EMBL" id="QAB14890.1"/>
    </source>
</evidence>
<keyword evidence="2 9" id="KW-0963">Cytoplasm</keyword>
<keyword evidence="11" id="KW-1185">Reference proteome</keyword>
<dbReference type="GO" id="GO:0009117">
    <property type="term" value="P:nucleotide metabolic process"/>
    <property type="evidence" value="ECO:0007669"/>
    <property type="project" value="UniProtKB-KW"/>
</dbReference>
<gene>
    <name evidence="10" type="ORF">EPV75_03965</name>
</gene>
<evidence type="ECO:0000256" key="8">
    <source>
        <dbReference type="ARBA" id="ARBA00068163"/>
    </source>
</evidence>
<dbReference type="KEGG" id="htr:EPV75_03965"/>
<dbReference type="GO" id="GO:0047429">
    <property type="term" value="F:nucleoside triphosphate diphosphatase activity"/>
    <property type="evidence" value="ECO:0007669"/>
    <property type="project" value="InterPro"/>
</dbReference>
<reference evidence="10 11" key="1">
    <citation type="journal article" date="2018" name="Environ. Microbiol.">
        <title>Genomes of ubiquitous marine and hypersaline Hydrogenovibrio, Thiomicrorhabdus and Thiomicrospira spp. encode a diversity of mechanisms to sustain chemolithoautotrophy in heterogeneous environments.</title>
        <authorList>
            <person name="Scott K.M."/>
            <person name="Williams J."/>
            <person name="Porter C.M.B."/>
            <person name="Russel S."/>
            <person name="Harmer T.L."/>
            <person name="Paul J.H."/>
            <person name="Antonen K.M."/>
            <person name="Bridges M.K."/>
            <person name="Camper G.J."/>
            <person name="Campla C.K."/>
            <person name="Casella L.G."/>
            <person name="Chase E."/>
            <person name="Conrad J.W."/>
            <person name="Cruz M.C."/>
            <person name="Dunlap D.S."/>
            <person name="Duran L."/>
            <person name="Fahsbender E.M."/>
            <person name="Goldsmith D.B."/>
            <person name="Keeley R.F."/>
            <person name="Kondoff M.R."/>
            <person name="Kussy B.I."/>
            <person name="Lane M.K."/>
            <person name="Lawler S."/>
            <person name="Leigh B.A."/>
            <person name="Lewis C."/>
            <person name="Lostal L.M."/>
            <person name="Marking D."/>
            <person name="Mancera P.A."/>
            <person name="McClenthan E.C."/>
            <person name="McIntyre E.A."/>
            <person name="Mine J.A."/>
            <person name="Modi S."/>
            <person name="Moore B.D."/>
            <person name="Morgan W.A."/>
            <person name="Nelson K.M."/>
            <person name="Nguyen K.N."/>
            <person name="Ogburn N."/>
            <person name="Parrino D.G."/>
            <person name="Pedapudi A.D."/>
            <person name="Pelham R.P."/>
            <person name="Preece A.M."/>
            <person name="Rampersad E.A."/>
            <person name="Richardson J.C."/>
            <person name="Rodgers C.M."/>
            <person name="Schaffer B.L."/>
            <person name="Sheridan N.E."/>
            <person name="Solone M.R."/>
            <person name="Staley Z.R."/>
            <person name="Tabuchi M."/>
            <person name="Waide R.J."/>
            <person name="Wanjugi P.W."/>
            <person name="Young S."/>
            <person name="Clum A."/>
            <person name="Daum C."/>
            <person name="Huntemann M."/>
            <person name="Ivanova N."/>
            <person name="Kyrpides N."/>
            <person name="Mikhailova N."/>
            <person name="Palaniappan K."/>
            <person name="Pillay M."/>
            <person name="Reddy T.B.K."/>
            <person name="Shapiro N."/>
            <person name="Stamatis D."/>
            <person name="Varghese N."/>
            <person name="Woyke T."/>
            <person name="Boden R."/>
            <person name="Freyermuth S.K."/>
            <person name="Kerfeld C.A."/>
        </authorList>
    </citation>
    <scope>NUCLEOTIDE SEQUENCE [LARGE SCALE GENOMIC DNA]</scope>
    <source>
        <strain evidence="10 11">JR-2</strain>
    </source>
</reference>
<dbReference type="Pfam" id="PF02545">
    <property type="entry name" value="Maf"/>
    <property type="match status" value="1"/>
</dbReference>
<feature type="site" description="Important for substrate specificity" evidence="9">
    <location>
        <position position="18"/>
    </location>
</feature>
<dbReference type="PIRSF" id="PIRSF006305">
    <property type="entry name" value="Maf"/>
    <property type="match status" value="1"/>
</dbReference>
<sequence>MTSTSSLPQIVLASTSPFRKMLLEKLGLPFVTAKPEVDETPNPSETVAEMVNRLSLAKAEAIAPHHPDALIIASDQSASFQGRPIGKPHHYENAVEQLRQFSGQTVTFRTGLVVLDTRHNLTLQTLDETHVTFRSLSEIDIHNYLILEEPYQCAGSFKSEGLGITLFESIEGKDPNALIGLPLIDLTHFLRQCGLQLPYLPD</sequence>
<proteinExistence type="inferred from homology"/>
<dbReference type="Gene3D" id="3.90.950.10">
    <property type="match status" value="1"/>
</dbReference>
<dbReference type="InterPro" id="IPR029001">
    <property type="entry name" value="ITPase-like_fam"/>
</dbReference>
<name>A0A410H1T5_9GAMM</name>
<protein>
    <recommendedName>
        <fullName evidence="8 9">7-methyl-GTP pyrophosphatase</fullName>
        <shortName evidence="9">m(7)GTP pyrophosphatase</shortName>
        <ecNumber evidence="9">3.6.1.-</ecNumber>
    </recommendedName>
</protein>
<evidence type="ECO:0000256" key="1">
    <source>
        <dbReference type="ARBA" id="ARBA00004496"/>
    </source>
</evidence>
<dbReference type="FunFam" id="3.90.950.10:FF:000005">
    <property type="entry name" value="7-methyl-GTP pyrophosphatase"/>
    <property type="match status" value="1"/>
</dbReference>
<dbReference type="PANTHER" id="PTHR43213">
    <property type="entry name" value="BIFUNCTIONAL DTTP/UTP PYROPHOSPHATASE/METHYLTRANSFERASE PROTEIN-RELATED"/>
    <property type="match status" value="1"/>
</dbReference>
<evidence type="ECO:0000256" key="2">
    <source>
        <dbReference type="ARBA" id="ARBA00022490"/>
    </source>
</evidence>
<comment type="catalytic activity">
    <reaction evidence="5 9">
        <text>N(7)-methyl-GTP + H2O = N(7)-methyl-GMP + diphosphate + H(+)</text>
        <dbReference type="Rhea" id="RHEA:58744"/>
        <dbReference type="ChEBI" id="CHEBI:15377"/>
        <dbReference type="ChEBI" id="CHEBI:15378"/>
        <dbReference type="ChEBI" id="CHEBI:33019"/>
        <dbReference type="ChEBI" id="CHEBI:58285"/>
        <dbReference type="ChEBI" id="CHEBI:87133"/>
    </reaction>
</comment>
<dbReference type="NCBIfam" id="TIGR00172">
    <property type="entry name" value="maf"/>
    <property type="match status" value="1"/>
</dbReference>
<comment type="cofactor">
    <cofactor evidence="9">
        <name>a divalent metal cation</name>
        <dbReference type="ChEBI" id="CHEBI:60240"/>
    </cofactor>
</comment>
<evidence type="ECO:0000256" key="7">
    <source>
        <dbReference type="ARBA" id="ARBA00060749"/>
    </source>
</evidence>
<evidence type="ECO:0000313" key="11">
    <source>
        <dbReference type="Proteomes" id="UP000285478"/>
    </source>
</evidence>
<evidence type="ECO:0000256" key="3">
    <source>
        <dbReference type="ARBA" id="ARBA00022801"/>
    </source>
</evidence>
<feature type="site" description="Important for substrate specificity" evidence="9">
    <location>
        <position position="76"/>
    </location>
</feature>
<dbReference type="RefSeq" id="WP_128384537.1">
    <property type="nucleotide sequence ID" value="NZ_CP035033.1"/>
</dbReference>
<evidence type="ECO:0000256" key="6">
    <source>
        <dbReference type="ARBA" id="ARBA00053369"/>
    </source>
</evidence>
<dbReference type="HAMAP" id="MF_00528">
    <property type="entry name" value="Maf"/>
    <property type="match status" value="1"/>
</dbReference>
<organism evidence="10 11">
    <name type="scientific">Hydrogenovibrio thermophilus</name>
    <dbReference type="NCBI Taxonomy" id="265883"/>
    <lineage>
        <taxon>Bacteria</taxon>
        <taxon>Pseudomonadati</taxon>
        <taxon>Pseudomonadota</taxon>
        <taxon>Gammaproteobacteria</taxon>
        <taxon>Thiotrichales</taxon>
        <taxon>Piscirickettsiaceae</taxon>
        <taxon>Hydrogenovibrio</taxon>
    </lineage>
</organism>
<evidence type="ECO:0000256" key="4">
    <source>
        <dbReference type="ARBA" id="ARBA00023080"/>
    </source>
</evidence>
<dbReference type="EMBL" id="CP035033">
    <property type="protein sequence ID" value="QAB14890.1"/>
    <property type="molecule type" value="Genomic_DNA"/>
</dbReference>
<dbReference type="EC" id="3.6.1.-" evidence="9"/>
<comment type="function">
    <text evidence="6 9">Nucleoside triphosphate pyrophosphatase that hydrolyzes 7-methyl-GTP (m(7)GTP). May have a dual role in cell division arrest and in preventing the incorporation of modified nucleotides into cellular nucleic acids.</text>
</comment>
<dbReference type="AlphaFoldDB" id="A0A410H1T5"/>
<keyword evidence="3 9" id="KW-0378">Hydrolase</keyword>
<dbReference type="GO" id="GO:0005737">
    <property type="term" value="C:cytoplasm"/>
    <property type="evidence" value="ECO:0007669"/>
    <property type="project" value="UniProtKB-SubCell"/>
</dbReference>
<evidence type="ECO:0000256" key="9">
    <source>
        <dbReference type="HAMAP-Rule" id="MF_00528"/>
    </source>
</evidence>